<dbReference type="Gene3D" id="2.60.120.10">
    <property type="entry name" value="Jelly Rolls"/>
    <property type="match status" value="2"/>
</dbReference>
<dbReference type="InterPro" id="IPR018490">
    <property type="entry name" value="cNMP-bd_dom_sf"/>
</dbReference>
<name>A0A9N9RXV1_9DIPT</name>
<keyword evidence="3" id="KW-1185">Reference proteome</keyword>
<reference evidence="2" key="2">
    <citation type="submission" date="2022-10" db="EMBL/GenBank/DDBJ databases">
        <authorList>
            <consortium name="ENA_rothamsted_submissions"/>
            <consortium name="culmorum"/>
            <person name="King R."/>
        </authorList>
    </citation>
    <scope>NUCLEOTIDE SEQUENCE</scope>
</reference>
<evidence type="ECO:0000313" key="2">
    <source>
        <dbReference type="EMBL" id="CAG9807029.1"/>
    </source>
</evidence>
<evidence type="ECO:0000259" key="1">
    <source>
        <dbReference type="SMART" id="SM00100"/>
    </source>
</evidence>
<accession>A0A9N9RXV1</accession>
<dbReference type="OrthoDB" id="166212at2759"/>
<sequence length="436" mass="50891">MVFLTKEQIIKRKREARFRFKTAVRKAFLNKKWLSELDEKIGEDVKKNVAIILNRSNKKVGITLLEKSILKTPVNKRTEEEVDIINKLFDKIPCFQIFMPIIRKKLANVVEFYFYPKGKKLYLEGQASQSMSFIISGEVVVTRLTFIKSDKEIIDEPVNLLGCAESFGEIGLLYNERRYASCTAQTDCELLLLYKEDFDKILRPTLESKHENITQALRRFEYFNNYTVEKIRECCVMSKIVQYDPQDIIFSQNDISNFSYFVLSGQCMILQCLKLREKPNGKVSLVAPKKRMNALDMAITKNFSSDRLKPITDGDDASIKYQFVDVGTFSVGAVFGIGENIENRIIIARTIVQCLLIPRLWLFQKAQNIGNVWPRIKLFLNSSIPSQEKLFEEHLRNQKWKKYKKTTIEQIKQHNRISDPETRFYNIPIVCRIQEQ</sequence>
<dbReference type="InterPro" id="IPR000595">
    <property type="entry name" value="cNMP-bd_dom"/>
</dbReference>
<organism evidence="2 3">
    <name type="scientific">Chironomus riparius</name>
    <dbReference type="NCBI Taxonomy" id="315576"/>
    <lineage>
        <taxon>Eukaryota</taxon>
        <taxon>Metazoa</taxon>
        <taxon>Ecdysozoa</taxon>
        <taxon>Arthropoda</taxon>
        <taxon>Hexapoda</taxon>
        <taxon>Insecta</taxon>
        <taxon>Pterygota</taxon>
        <taxon>Neoptera</taxon>
        <taxon>Endopterygota</taxon>
        <taxon>Diptera</taxon>
        <taxon>Nematocera</taxon>
        <taxon>Chironomoidea</taxon>
        <taxon>Chironomidae</taxon>
        <taxon>Chironominae</taxon>
        <taxon>Chironomus</taxon>
    </lineage>
</organism>
<dbReference type="Pfam" id="PF00027">
    <property type="entry name" value="cNMP_binding"/>
    <property type="match status" value="1"/>
</dbReference>
<proteinExistence type="predicted"/>
<protein>
    <recommendedName>
        <fullName evidence="1">Cyclic nucleotide-binding domain-containing protein</fullName>
    </recommendedName>
</protein>
<evidence type="ECO:0000313" key="3">
    <source>
        <dbReference type="Proteomes" id="UP001153620"/>
    </source>
</evidence>
<reference evidence="2" key="1">
    <citation type="submission" date="2022-01" db="EMBL/GenBank/DDBJ databases">
        <authorList>
            <person name="King R."/>
        </authorList>
    </citation>
    <scope>NUCLEOTIDE SEQUENCE</scope>
</reference>
<dbReference type="PANTHER" id="PTHR23011">
    <property type="entry name" value="CYCLIC NUCLEOTIDE-BINDING DOMAIN CONTAINING PROTEIN"/>
    <property type="match status" value="1"/>
</dbReference>
<dbReference type="EMBL" id="OU895879">
    <property type="protein sequence ID" value="CAG9807029.1"/>
    <property type="molecule type" value="Genomic_DNA"/>
</dbReference>
<dbReference type="InterPro" id="IPR014710">
    <property type="entry name" value="RmlC-like_jellyroll"/>
</dbReference>
<dbReference type="AlphaFoldDB" id="A0A9N9RXV1"/>
<dbReference type="PANTHER" id="PTHR23011:SF41">
    <property type="entry name" value="CYCLIC NUCLEOTIDE-BINDING DOMAIN-CONTAINING PROTEIN"/>
    <property type="match status" value="1"/>
</dbReference>
<feature type="domain" description="Cyclic nucleotide-binding" evidence="1">
    <location>
        <begin position="94"/>
        <end position="220"/>
    </location>
</feature>
<dbReference type="SMART" id="SM00100">
    <property type="entry name" value="cNMP"/>
    <property type="match status" value="1"/>
</dbReference>
<dbReference type="Proteomes" id="UP001153620">
    <property type="component" value="Chromosome 3"/>
</dbReference>
<gene>
    <name evidence="2" type="ORF">CHIRRI_LOCUS9881</name>
</gene>
<dbReference type="CDD" id="cd00038">
    <property type="entry name" value="CAP_ED"/>
    <property type="match status" value="1"/>
</dbReference>
<dbReference type="SUPFAM" id="SSF51206">
    <property type="entry name" value="cAMP-binding domain-like"/>
    <property type="match status" value="2"/>
</dbReference>